<evidence type="ECO:0000313" key="1">
    <source>
        <dbReference type="EMBL" id="MQY22043.1"/>
    </source>
</evidence>
<dbReference type="EMBL" id="WEGK01000012">
    <property type="protein sequence ID" value="MQY22043.1"/>
    <property type="molecule type" value="Genomic_DNA"/>
</dbReference>
<dbReference type="AlphaFoldDB" id="A0A7K0D8D7"/>
<evidence type="ECO:0008006" key="3">
    <source>
        <dbReference type="Google" id="ProtNLM"/>
    </source>
</evidence>
<evidence type="ECO:0000313" key="2">
    <source>
        <dbReference type="Proteomes" id="UP000438448"/>
    </source>
</evidence>
<dbReference type="Proteomes" id="UP000438448">
    <property type="component" value="Unassembled WGS sequence"/>
</dbReference>
<keyword evidence="2" id="KW-1185">Reference proteome</keyword>
<comment type="caution">
    <text evidence="1">The sequence shown here is derived from an EMBL/GenBank/DDBJ whole genome shotgun (WGS) entry which is preliminary data.</text>
</comment>
<sequence>MVGRLAPAREQFDRWHNRAMTSTRNARYQRLSTFLASRDDDALADLVAVGRVVNVGVGGSASLVEIDGVPVFTKRIPLTNREVADPDSTANLFEVPLFGQYGIGGGPGFSVRRELEANLILTDAVLAGQTQAFPILYHWRVLPGRSPIPDEHADIDAAVSGRGGSPAVRARLEALIAADRSLVLFCEYIPHPITDWLAEDPVGRAAAFEQQLSEITAFLRDRQLLHMDAHLGNMRADKDRWWFHGRLCVMRVWCRGTADSGCWRGPSWSGSSISTSRTGS</sequence>
<protein>
    <recommendedName>
        <fullName evidence="3">Protein kinase domain-containing protein</fullName>
    </recommendedName>
</protein>
<accession>A0A7K0D8D7</accession>
<proteinExistence type="predicted"/>
<gene>
    <name evidence="1" type="ORF">NRB20_51560</name>
</gene>
<reference evidence="1 2" key="1">
    <citation type="submission" date="2019-10" db="EMBL/GenBank/DDBJ databases">
        <title>Nocardia macrotermitis sp. nov. and Nocardia aurantia sp. nov., isolated from the gut of fungus growing-termite Macrotermes natalensis.</title>
        <authorList>
            <person name="Benndorf R."/>
            <person name="Schwitalla J."/>
            <person name="Martin K."/>
            <person name="De Beer W."/>
            <person name="Kaster A.-K."/>
            <person name="Vollmers J."/>
            <person name="Poulsen M."/>
            <person name="Beemelmanns C."/>
        </authorList>
    </citation>
    <scope>NUCLEOTIDE SEQUENCE [LARGE SCALE GENOMIC DNA]</scope>
    <source>
        <strain evidence="1 2">RB20</strain>
    </source>
</reference>
<organism evidence="1 2">
    <name type="scientific">Nocardia macrotermitis</name>
    <dbReference type="NCBI Taxonomy" id="2585198"/>
    <lineage>
        <taxon>Bacteria</taxon>
        <taxon>Bacillati</taxon>
        <taxon>Actinomycetota</taxon>
        <taxon>Actinomycetes</taxon>
        <taxon>Mycobacteriales</taxon>
        <taxon>Nocardiaceae</taxon>
        <taxon>Nocardia</taxon>
    </lineage>
</organism>
<name>A0A7K0D8D7_9NOCA</name>